<dbReference type="AlphaFoldDB" id="A0A1G9XU49"/>
<evidence type="ECO:0000313" key="2">
    <source>
        <dbReference type="EMBL" id="SDN00352.1"/>
    </source>
</evidence>
<evidence type="ECO:0000259" key="1">
    <source>
        <dbReference type="Pfam" id="PF13619"/>
    </source>
</evidence>
<dbReference type="STRING" id="482461.SAMN05216244_3968"/>
<dbReference type="Pfam" id="PF13619">
    <property type="entry name" value="KTSC"/>
    <property type="match status" value="1"/>
</dbReference>
<feature type="domain" description="KTSC" evidence="1">
    <location>
        <begin position="18"/>
        <end position="68"/>
    </location>
</feature>
<dbReference type="Proteomes" id="UP000182347">
    <property type="component" value="Unassembled WGS sequence"/>
</dbReference>
<accession>A0A1G9XU49</accession>
<reference evidence="3" key="1">
    <citation type="submission" date="2016-10" db="EMBL/GenBank/DDBJ databases">
        <authorList>
            <person name="Varghese N."/>
            <person name="Submissions S."/>
        </authorList>
    </citation>
    <scope>NUCLEOTIDE SEQUENCE [LARGE SCALE GENOMIC DNA]</scope>
    <source>
        <strain evidence="3">CGMCC 1.6199</strain>
    </source>
</reference>
<name>A0A1G9XU49_9BACI</name>
<protein>
    <submittedName>
        <fullName evidence="2">KTSC domain-containing protein</fullName>
    </submittedName>
</protein>
<dbReference type="InterPro" id="IPR025309">
    <property type="entry name" value="KTSC_dom"/>
</dbReference>
<dbReference type="EMBL" id="FNHF01000007">
    <property type="protein sequence ID" value="SDN00352.1"/>
    <property type="molecule type" value="Genomic_DNA"/>
</dbReference>
<gene>
    <name evidence="2" type="ORF">SAMN05216244_3968</name>
</gene>
<proteinExistence type="predicted"/>
<keyword evidence="3" id="KW-1185">Reference proteome</keyword>
<evidence type="ECO:0000313" key="3">
    <source>
        <dbReference type="Proteomes" id="UP000182347"/>
    </source>
</evidence>
<organism evidence="2 3">
    <name type="scientific">Sediminibacillus halophilus</name>
    <dbReference type="NCBI Taxonomy" id="482461"/>
    <lineage>
        <taxon>Bacteria</taxon>
        <taxon>Bacillati</taxon>
        <taxon>Bacillota</taxon>
        <taxon>Bacilli</taxon>
        <taxon>Bacillales</taxon>
        <taxon>Bacillaceae</taxon>
        <taxon>Sediminibacillus</taxon>
    </lineage>
</organism>
<sequence length="83" mass="9973">MLLKITKFDQQLWGITTFNEVGYDKEQNLFSIFFLDGTEVQFAEVEELVVFEFLISLKKEDFIRKVFLPYYPCKHRKVLSELK</sequence>